<reference evidence="2" key="1">
    <citation type="submission" date="2021-10" db="EMBL/GenBank/DDBJ databases">
        <title>Tropical sea cucumber genome reveals ecological adaptation and Cuvierian tubules defense mechanism.</title>
        <authorList>
            <person name="Chen T."/>
        </authorList>
    </citation>
    <scope>NUCLEOTIDE SEQUENCE</scope>
    <source>
        <strain evidence="2">Nanhai2018</strain>
        <tissue evidence="2">Muscle</tissue>
    </source>
</reference>
<dbReference type="EMBL" id="JAIZAY010000003">
    <property type="protein sequence ID" value="KAJ8044757.1"/>
    <property type="molecule type" value="Genomic_DNA"/>
</dbReference>
<evidence type="ECO:0000313" key="2">
    <source>
        <dbReference type="EMBL" id="KAJ8044757.1"/>
    </source>
</evidence>
<dbReference type="Proteomes" id="UP001152320">
    <property type="component" value="Chromosome 3"/>
</dbReference>
<evidence type="ECO:0000313" key="3">
    <source>
        <dbReference type="Proteomes" id="UP001152320"/>
    </source>
</evidence>
<name>A0A9Q1HCW1_HOLLE</name>
<gene>
    <name evidence="2" type="ORF">HOLleu_07599</name>
</gene>
<keyword evidence="1" id="KW-0175">Coiled coil</keyword>
<sequence length="101" mass="11323">MAEKKEEAENADKDISHLLKSVEGLQETLKDGIKKNSKADGENTSILLSRTGPATINSYVAAFRSLHVTTKSAFEGVFQKFFRYPEVQESFDNLLELEVKN</sequence>
<proteinExistence type="predicted"/>
<dbReference type="AlphaFoldDB" id="A0A9Q1HCW1"/>
<accession>A0A9Q1HCW1</accession>
<keyword evidence="3" id="KW-1185">Reference proteome</keyword>
<protein>
    <submittedName>
        <fullName evidence="2">Uncharacterized protein</fullName>
    </submittedName>
</protein>
<organism evidence="2 3">
    <name type="scientific">Holothuria leucospilota</name>
    <name type="common">Black long sea cucumber</name>
    <name type="synonym">Mertensiothuria leucospilota</name>
    <dbReference type="NCBI Taxonomy" id="206669"/>
    <lineage>
        <taxon>Eukaryota</taxon>
        <taxon>Metazoa</taxon>
        <taxon>Echinodermata</taxon>
        <taxon>Eleutherozoa</taxon>
        <taxon>Echinozoa</taxon>
        <taxon>Holothuroidea</taxon>
        <taxon>Aspidochirotacea</taxon>
        <taxon>Aspidochirotida</taxon>
        <taxon>Holothuriidae</taxon>
        <taxon>Holothuria</taxon>
    </lineage>
</organism>
<comment type="caution">
    <text evidence="2">The sequence shown here is derived from an EMBL/GenBank/DDBJ whole genome shotgun (WGS) entry which is preliminary data.</text>
</comment>
<feature type="coiled-coil region" evidence="1">
    <location>
        <begin position="1"/>
        <end position="28"/>
    </location>
</feature>
<evidence type="ECO:0000256" key="1">
    <source>
        <dbReference type="SAM" id="Coils"/>
    </source>
</evidence>